<comment type="subcellular location">
    <subcellularLocation>
        <location evidence="1">Cell membrane</location>
        <topology evidence="1">Multi-pass membrane protein</topology>
    </subcellularLocation>
</comment>
<dbReference type="NCBIfam" id="TIGR01065">
    <property type="entry name" value="hlyIII"/>
    <property type="match status" value="1"/>
</dbReference>
<feature type="transmembrane region" description="Helical" evidence="7">
    <location>
        <begin position="130"/>
        <end position="147"/>
    </location>
</feature>
<organism evidence="8 9">
    <name type="scientific">Euzebyella saccharophila</name>
    <dbReference type="NCBI Taxonomy" id="679664"/>
    <lineage>
        <taxon>Bacteria</taxon>
        <taxon>Pseudomonadati</taxon>
        <taxon>Bacteroidota</taxon>
        <taxon>Flavobacteriia</taxon>
        <taxon>Flavobacteriales</taxon>
        <taxon>Flavobacteriaceae</taxon>
        <taxon>Euzebyella</taxon>
    </lineage>
</organism>
<evidence type="ECO:0000256" key="1">
    <source>
        <dbReference type="ARBA" id="ARBA00004651"/>
    </source>
</evidence>
<reference evidence="9" key="1">
    <citation type="journal article" date="2019" name="Int. J. Syst. Evol. Microbiol.">
        <title>The Global Catalogue of Microorganisms (GCM) 10K type strain sequencing project: providing services to taxonomists for standard genome sequencing and annotation.</title>
        <authorList>
            <consortium name="The Broad Institute Genomics Platform"/>
            <consortium name="The Broad Institute Genome Sequencing Center for Infectious Disease"/>
            <person name="Wu L."/>
            <person name="Ma J."/>
        </authorList>
    </citation>
    <scope>NUCLEOTIDE SEQUENCE [LARGE SCALE GENOMIC DNA]</scope>
    <source>
        <strain evidence="9">CECT 7477</strain>
    </source>
</reference>
<sequence>MEALHIKEEKLNAISHLVGMLLALCGLIILLYKNDNESVISVVAIILYSITLISMMGVSAAYHFVNRPAIKHKLRVLDHINIFFLIAGTYTPVTLLLLNDGNGLLIFWIVWGIAFVGTIFKLFYTGKLEYLSLLLYIIMGWLIVLDISNLTNIMSSTGLWLLFLGGLFYTFGILFYAIDKIPFNHFIWHLFVLAGAISHWLVMFIDVV</sequence>
<dbReference type="PANTHER" id="PTHR20855">
    <property type="entry name" value="ADIPOR/PROGESTIN RECEPTOR-RELATED"/>
    <property type="match status" value="1"/>
</dbReference>
<evidence type="ECO:0000256" key="5">
    <source>
        <dbReference type="ARBA" id="ARBA00022989"/>
    </source>
</evidence>
<feature type="transmembrane region" description="Helical" evidence="7">
    <location>
        <begin position="159"/>
        <end position="178"/>
    </location>
</feature>
<comment type="similarity">
    <text evidence="2">Belongs to the UPF0073 (Hly-III) family.</text>
</comment>
<feature type="transmembrane region" description="Helical" evidence="7">
    <location>
        <begin position="185"/>
        <end position="205"/>
    </location>
</feature>
<keyword evidence="5 7" id="KW-1133">Transmembrane helix</keyword>
<protein>
    <submittedName>
        <fullName evidence="8">Hemolysin III family protein</fullName>
    </submittedName>
</protein>
<gene>
    <name evidence="8" type="ORF">ACFOUT_19265</name>
</gene>
<dbReference type="PANTHER" id="PTHR20855:SF3">
    <property type="entry name" value="LD03007P"/>
    <property type="match status" value="1"/>
</dbReference>
<name>A0ABV8JZG0_9FLAO</name>
<keyword evidence="9" id="KW-1185">Reference proteome</keyword>
<dbReference type="EMBL" id="JBHSAW010000025">
    <property type="protein sequence ID" value="MFC4098033.1"/>
    <property type="molecule type" value="Genomic_DNA"/>
</dbReference>
<dbReference type="InterPro" id="IPR004254">
    <property type="entry name" value="AdipoR/HlyIII-related"/>
</dbReference>
<dbReference type="RefSeq" id="WP_192462831.1">
    <property type="nucleotide sequence ID" value="NZ_JACYFJ010000005.1"/>
</dbReference>
<dbReference type="Pfam" id="PF03006">
    <property type="entry name" value="HlyIII"/>
    <property type="match status" value="1"/>
</dbReference>
<evidence type="ECO:0000256" key="2">
    <source>
        <dbReference type="ARBA" id="ARBA00008488"/>
    </source>
</evidence>
<feature type="transmembrane region" description="Helical" evidence="7">
    <location>
        <begin position="104"/>
        <end position="123"/>
    </location>
</feature>
<evidence type="ECO:0000256" key="7">
    <source>
        <dbReference type="SAM" id="Phobius"/>
    </source>
</evidence>
<evidence type="ECO:0000313" key="9">
    <source>
        <dbReference type="Proteomes" id="UP001595814"/>
    </source>
</evidence>
<evidence type="ECO:0000313" key="8">
    <source>
        <dbReference type="EMBL" id="MFC4098033.1"/>
    </source>
</evidence>
<dbReference type="InterPro" id="IPR005744">
    <property type="entry name" value="Hy-lIII"/>
</dbReference>
<proteinExistence type="inferred from homology"/>
<feature type="transmembrane region" description="Helical" evidence="7">
    <location>
        <begin position="12"/>
        <end position="32"/>
    </location>
</feature>
<evidence type="ECO:0000256" key="3">
    <source>
        <dbReference type="ARBA" id="ARBA00022475"/>
    </source>
</evidence>
<keyword evidence="4 7" id="KW-0812">Transmembrane</keyword>
<keyword evidence="3" id="KW-1003">Cell membrane</keyword>
<dbReference type="Proteomes" id="UP001595814">
    <property type="component" value="Unassembled WGS sequence"/>
</dbReference>
<keyword evidence="6 7" id="KW-0472">Membrane</keyword>
<feature type="transmembrane region" description="Helical" evidence="7">
    <location>
        <begin position="38"/>
        <end position="64"/>
    </location>
</feature>
<evidence type="ECO:0000256" key="6">
    <source>
        <dbReference type="ARBA" id="ARBA00023136"/>
    </source>
</evidence>
<evidence type="ECO:0000256" key="4">
    <source>
        <dbReference type="ARBA" id="ARBA00022692"/>
    </source>
</evidence>
<comment type="caution">
    <text evidence="8">The sequence shown here is derived from an EMBL/GenBank/DDBJ whole genome shotgun (WGS) entry which is preliminary data.</text>
</comment>
<accession>A0ABV8JZG0</accession>
<feature type="transmembrane region" description="Helical" evidence="7">
    <location>
        <begin position="76"/>
        <end position="98"/>
    </location>
</feature>